<name>A0A7W9JIL1_9MICC</name>
<dbReference type="InterPro" id="IPR036393">
    <property type="entry name" value="AceGlu_kinase-like_sf"/>
</dbReference>
<keyword evidence="7 8" id="KW-0067">ATP-binding</keyword>
<keyword evidence="4 8" id="KW-0808">Transferase</keyword>
<dbReference type="GO" id="GO:0055129">
    <property type="term" value="P:L-proline biosynthetic process"/>
    <property type="evidence" value="ECO:0007669"/>
    <property type="project" value="UniProtKB-UniRule"/>
</dbReference>
<comment type="caution">
    <text evidence="11">The sequence shown here is derived from an EMBL/GenBank/DDBJ whole genome shotgun (WGS) entry which is preliminary data.</text>
</comment>
<dbReference type="PIRSF" id="PIRSF000729">
    <property type="entry name" value="GK"/>
    <property type="match status" value="1"/>
</dbReference>
<dbReference type="HAMAP" id="MF_00456">
    <property type="entry name" value="ProB"/>
    <property type="match status" value="1"/>
</dbReference>
<organism evidence="11 12">
    <name type="scientific">Micrococcus endophyticus</name>
    <dbReference type="NCBI Taxonomy" id="455343"/>
    <lineage>
        <taxon>Bacteria</taxon>
        <taxon>Bacillati</taxon>
        <taxon>Actinomycetota</taxon>
        <taxon>Actinomycetes</taxon>
        <taxon>Micrococcales</taxon>
        <taxon>Micrococcaceae</taxon>
        <taxon>Micrococcus</taxon>
    </lineage>
</organism>
<evidence type="ECO:0000256" key="6">
    <source>
        <dbReference type="ARBA" id="ARBA00022777"/>
    </source>
</evidence>
<dbReference type="InterPro" id="IPR019797">
    <property type="entry name" value="Glutamate_5-kinase_CS"/>
</dbReference>
<dbReference type="InterPro" id="IPR011529">
    <property type="entry name" value="Glu_5kinase"/>
</dbReference>
<dbReference type="AlphaFoldDB" id="A0A7W9JIL1"/>
<keyword evidence="12" id="KW-1185">Reference proteome</keyword>
<comment type="similarity">
    <text evidence="8">Belongs to the glutamate 5-kinase family.</text>
</comment>
<dbReference type="Pfam" id="PF01472">
    <property type="entry name" value="PUA"/>
    <property type="match status" value="1"/>
</dbReference>
<evidence type="ECO:0000256" key="1">
    <source>
        <dbReference type="ARBA" id="ARBA00022490"/>
    </source>
</evidence>
<protein>
    <recommendedName>
        <fullName evidence="8">Glutamate 5-kinase</fullName>
        <ecNumber evidence="8">2.7.2.11</ecNumber>
    </recommendedName>
    <alternativeName>
        <fullName evidence="8">Gamma-glutamyl kinase</fullName>
        <shortName evidence="8">GK</shortName>
    </alternativeName>
</protein>
<feature type="region of interest" description="Disordered" evidence="9">
    <location>
        <begin position="1"/>
        <end position="26"/>
    </location>
</feature>
<evidence type="ECO:0000313" key="12">
    <source>
        <dbReference type="Proteomes" id="UP000567246"/>
    </source>
</evidence>
<evidence type="ECO:0000313" key="11">
    <source>
        <dbReference type="EMBL" id="MBB5848289.1"/>
    </source>
</evidence>
<dbReference type="RefSeq" id="WP_184171295.1">
    <property type="nucleotide sequence ID" value="NZ_BAABAG010000008.1"/>
</dbReference>
<dbReference type="GO" id="GO:0004349">
    <property type="term" value="F:glutamate 5-kinase activity"/>
    <property type="evidence" value="ECO:0007669"/>
    <property type="project" value="UniProtKB-UniRule"/>
</dbReference>
<dbReference type="InterPro" id="IPR041739">
    <property type="entry name" value="G5K_ProB"/>
</dbReference>
<feature type="binding site" evidence="8">
    <location>
        <position position="42"/>
    </location>
    <ligand>
        <name>ATP</name>
        <dbReference type="ChEBI" id="CHEBI:30616"/>
    </ligand>
</feature>
<accession>A0A7W9JIL1</accession>
<dbReference type="PRINTS" id="PR00474">
    <property type="entry name" value="GLU5KINASE"/>
</dbReference>
<evidence type="ECO:0000256" key="4">
    <source>
        <dbReference type="ARBA" id="ARBA00022679"/>
    </source>
</evidence>
<dbReference type="SUPFAM" id="SSF53633">
    <property type="entry name" value="Carbamate kinase-like"/>
    <property type="match status" value="1"/>
</dbReference>
<feature type="binding site" evidence="8">
    <location>
        <begin position="200"/>
        <end position="201"/>
    </location>
    <ligand>
        <name>ATP</name>
        <dbReference type="ChEBI" id="CHEBI:30616"/>
    </ligand>
</feature>
<dbReference type="SMART" id="SM00359">
    <property type="entry name" value="PUA"/>
    <property type="match status" value="1"/>
</dbReference>
<comment type="function">
    <text evidence="8">Catalyzes the transfer of a phosphate group to glutamate to form L-glutamate 5-phosphate.</text>
</comment>
<dbReference type="Proteomes" id="UP000567246">
    <property type="component" value="Unassembled WGS sequence"/>
</dbReference>
<keyword evidence="1 8" id="KW-0963">Cytoplasm</keyword>
<dbReference type="UniPathway" id="UPA00098">
    <property type="reaction ID" value="UER00359"/>
</dbReference>
<dbReference type="InterPro" id="IPR036974">
    <property type="entry name" value="PUA_sf"/>
</dbReference>
<gene>
    <name evidence="8" type="primary">proB</name>
    <name evidence="11" type="ORF">HDA33_000853</name>
</gene>
<dbReference type="CDD" id="cd21157">
    <property type="entry name" value="PUA_G5K"/>
    <property type="match status" value="1"/>
</dbReference>
<dbReference type="InterPro" id="IPR015947">
    <property type="entry name" value="PUA-like_sf"/>
</dbReference>
<dbReference type="PROSITE" id="PS00902">
    <property type="entry name" value="GLUTAMATE_5_KINASE"/>
    <property type="match status" value="1"/>
</dbReference>
<evidence type="ECO:0000259" key="10">
    <source>
        <dbReference type="SMART" id="SM00359"/>
    </source>
</evidence>
<dbReference type="InterPro" id="IPR001057">
    <property type="entry name" value="Glu/AcGlu_kinase"/>
</dbReference>
<keyword evidence="3 8" id="KW-0641">Proline biosynthesis</keyword>
<comment type="catalytic activity">
    <reaction evidence="8">
        <text>L-glutamate + ATP = L-glutamyl 5-phosphate + ADP</text>
        <dbReference type="Rhea" id="RHEA:14877"/>
        <dbReference type="ChEBI" id="CHEBI:29985"/>
        <dbReference type="ChEBI" id="CHEBI:30616"/>
        <dbReference type="ChEBI" id="CHEBI:58274"/>
        <dbReference type="ChEBI" id="CHEBI:456216"/>
        <dbReference type="EC" id="2.7.2.11"/>
    </reaction>
</comment>
<dbReference type="InterPro" id="IPR005715">
    <property type="entry name" value="Glu_5kinase/COase_Synthase"/>
</dbReference>
<feature type="binding site" evidence="8">
    <location>
        <position position="168"/>
    </location>
    <ligand>
        <name>substrate</name>
    </ligand>
</feature>
<dbReference type="GO" id="GO:0005829">
    <property type="term" value="C:cytosol"/>
    <property type="evidence" value="ECO:0007669"/>
    <property type="project" value="TreeGrafter"/>
</dbReference>
<feature type="binding site" evidence="8">
    <location>
        <position position="180"/>
    </location>
    <ligand>
        <name>substrate</name>
    </ligand>
</feature>
<evidence type="ECO:0000256" key="3">
    <source>
        <dbReference type="ARBA" id="ARBA00022650"/>
    </source>
</evidence>
<dbReference type="InterPro" id="IPR001048">
    <property type="entry name" value="Asp/Glu/Uridylate_kinase"/>
</dbReference>
<dbReference type="Pfam" id="PF00696">
    <property type="entry name" value="AA_kinase"/>
    <property type="match status" value="1"/>
</dbReference>
<evidence type="ECO:0000256" key="2">
    <source>
        <dbReference type="ARBA" id="ARBA00022605"/>
    </source>
</evidence>
<feature type="binding site" evidence="8">
    <location>
        <begin position="242"/>
        <end position="248"/>
    </location>
    <ligand>
        <name>ATP</name>
        <dbReference type="ChEBI" id="CHEBI:30616"/>
    </ligand>
</feature>
<dbReference type="SUPFAM" id="SSF88697">
    <property type="entry name" value="PUA domain-like"/>
    <property type="match status" value="1"/>
</dbReference>
<dbReference type="EMBL" id="JACHMW010000001">
    <property type="protein sequence ID" value="MBB5848289.1"/>
    <property type="molecule type" value="Genomic_DNA"/>
</dbReference>
<dbReference type="EC" id="2.7.2.11" evidence="8"/>
<evidence type="ECO:0000256" key="9">
    <source>
        <dbReference type="SAM" id="MobiDB-lite"/>
    </source>
</evidence>
<dbReference type="FunFam" id="3.40.1160.10:FF:000006">
    <property type="entry name" value="Glutamate 5-kinase"/>
    <property type="match status" value="1"/>
</dbReference>
<feature type="binding site" evidence="8">
    <location>
        <position position="81"/>
    </location>
    <ligand>
        <name>substrate</name>
    </ligand>
</feature>
<evidence type="ECO:0000256" key="5">
    <source>
        <dbReference type="ARBA" id="ARBA00022741"/>
    </source>
</evidence>
<dbReference type="InterPro" id="IPR002478">
    <property type="entry name" value="PUA"/>
</dbReference>
<dbReference type="GO" id="GO:0003723">
    <property type="term" value="F:RNA binding"/>
    <property type="evidence" value="ECO:0007669"/>
    <property type="project" value="InterPro"/>
</dbReference>
<dbReference type="PANTHER" id="PTHR43654:SF1">
    <property type="entry name" value="ISOPENTENYL PHOSPHATE KINASE"/>
    <property type="match status" value="1"/>
</dbReference>
<feature type="compositionally biased region" description="Low complexity" evidence="9">
    <location>
        <begin position="1"/>
        <end position="17"/>
    </location>
</feature>
<comment type="subcellular location">
    <subcellularLocation>
        <location evidence="8">Cytoplasm</location>
    </subcellularLocation>
</comment>
<dbReference type="PANTHER" id="PTHR43654">
    <property type="entry name" value="GLUTAMATE 5-KINASE"/>
    <property type="match status" value="1"/>
</dbReference>
<keyword evidence="2 8" id="KW-0028">Amino-acid biosynthesis</keyword>
<evidence type="ECO:0000256" key="8">
    <source>
        <dbReference type="HAMAP-Rule" id="MF_00456"/>
    </source>
</evidence>
<reference evidence="11 12" key="1">
    <citation type="submission" date="2020-08" db="EMBL/GenBank/DDBJ databases">
        <title>Sequencing the genomes of 1000 actinobacteria strains.</title>
        <authorList>
            <person name="Klenk H.-P."/>
        </authorList>
    </citation>
    <scope>NUCLEOTIDE SEQUENCE [LARGE SCALE GENOMIC DNA]</scope>
    <source>
        <strain evidence="11 12">DSM 17945</strain>
    </source>
</reference>
<dbReference type="Gene3D" id="2.30.130.10">
    <property type="entry name" value="PUA domain"/>
    <property type="match status" value="1"/>
</dbReference>
<comment type="pathway">
    <text evidence="8">Amino-acid biosynthesis; L-proline biosynthesis; L-glutamate 5-semialdehyde from L-glutamate: step 1/2.</text>
</comment>
<keyword evidence="5 8" id="KW-0547">Nucleotide-binding</keyword>
<dbReference type="NCBIfam" id="TIGR01027">
    <property type="entry name" value="proB"/>
    <property type="match status" value="1"/>
</dbReference>
<dbReference type="CDD" id="cd04242">
    <property type="entry name" value="AAK_G5K_ProB"/>
    <property type="match status" value="1"/>
</dbReference>
<proteinExistence type="inferred from homology"/>
<dbReference type="Gene3D" id="3.40.1160.10">
    <property type="entry name" value="Acetylglutamate kinase-like"/>
    <property type="match status" value="2"/>
</dbReference>
<keyword evidence="6 8" id="KW-0418">Kinase</keyword>
<dbReference type="GO" id="GO:0005524">
    <property type="term" value="F:ATP binding"/>
    <property type="evidence" value="ECO:0007669"/>
    <property type="project" value="UniProtKB-KW"/>
</dbReference>
<evidence type="ECO:0000256" key="7">
    <source>
        <dbReference type="ARBA" id="ARBA00022840"/>
    </source>
</evidence>
<dbReference type="PROSITE" id="PS50890">
    <property type="entry name" value="PUA"/>
    <property type="match status" value="1"/>
</dbReference>
<sequence length="401" mass="42127">MSTRRTVVTRYPTPATRGAEDPRANPVTTRDTMAAARRVVIKIGSSSLTTATGLDVAAIDRLVDVIAELRGRGTQVVLVSSGAIAAGFPHLGLDRRPKDTATQQAAAAVGQGRLLAHYTHSFGRHETEVAQVLLTAEELMRRTQYTNAHRALARLLTLDVMPIVNENDAVATREIRFGDNDRLAALTANLVKADLLVLLSDVDALYTGHPSRPDSRRIPVVATDADLEGVDVRVPGSAGVGTGGMVTKVDAAGIAATTGIPTLLTSAPNAGSAFAGEDVGTWFEATGRRRSARAAWLGLTAEVRGQLVIDDGAVAGAIDRGRSLLAAGITGLSGRFTPGDVVEILDATGRVLARGLVQYSSSQLPPMLGRSTSDLKEDLGAGYDGVVVHADDWVRLAPPRR</sequence>
<feature type="domain" description="PUA" evidence="10">
    <location>
        <begin position="305"/>
        <end position="388"/>
    </location>
</feature>